<accession>A0A1G2CDW6</accession>
<dbReference type="STRING" id="1798650.A2945_02880"/>
<comment type="caution">
    <text evidence="1">The sequence shown here is derived from an EMBL/GenBank/DDBJ whole genome shotgun (WGS) entry which is preliminary data.</text>
</comment>
<dbReference type="EMBL" id="MHLA01000014">
    <property type="protein sequence ID" value="OGY99564.1"/>
    <property type="molecule type" value="Genomic_DNA"/>
</dbReference>
<gene>
    <name evidence="1" type="ORF">A2945_02880</name>
</gene>
<sequence length="95" mass="10827">MSISLESKLHIAKREDVADLFFITCTEEEALKQWIEEHKKMCRYFSATTDNPSHPKWCIASSPLTYSFRPNTVLTTCTVTCLCGESKDITAYENA</sequence>
<proteinExistence type="predicted"/>
<evidence type="ECO:0000313" key="2">
    <source>
        <dbReference type="Proteomes" id="UP000178880"/>
    </source>
</evidence>
<organism evidence="1 2">
    <name type="scientific">Candidatus Liptonbacteria bacterium RIFCSPLOWO2_01_FULL_52_25</name>
    <dbReference type="NCBI Taxonomy" id="1798650"/>
    <lineage>
        <taxon>Bacteria</taxon>
        <taxon>Candidatus Liptoniibacteriota</taxon>
    </lineage>
</organism>
<evidence type="ECO:0000313" key="1">
    <source>
        <dbReference type="EMBL" id="OGY99564.1"/>
    </source>
</evidence>
<protein>
    <submittedName>
        <fullName evidence="1">Uncharacterized protein</fullName>
    </submittedName>
</protein>
<dbReference type="Proteomes" id="UP000178880">
    <property type="component" value="Unassembled WGS sequence"/>
</dbReference>
<name>A0A1G2CDW6_9BACT</name>
<dbReference type="AlphaFoldDB" id="A0A1G2CDW6"/>
<reference evidence="1 2" key="1">
    <citation type="journal article" date="2016" name="Nat. Commun.">
        <title>Thousands of microbial genomes shed light on interconnected biogeochemical processes in an aquifer system.</title>
        <authorList>
            <person name="Anantharaman K."/>
            <person name="Brown C.T."/>
            <person name="Hug L.A."/>
            <person name="Sharon I."/>
            <person name="Castelle C.J."/>
            <person name="Probst A.J."/>
            <person name="Thomas B.C."/>
            <person name="Singh A."/>
            <person name="Wilkins M.J."/>
            <person name="Karaoz U."/>
            <person name="Brodie E.L."/>
            <person name="Williams K.H."/>
            <person name="Hubbard S.S."/>
            <person name="Banfield J.F."/>
        </authorList>
    </citation>
    <scope>NUCLEOTIDE SEQUENCE [LARGE SCALE GENOMIC DNA]</scope>
</reference>